<evidence type="ECO:0000259" key="7">
    <source>
        <dbReference type="Pfam" id="PF10035"/>
    </source>
</evidence>
<dbReference type="PANTHER" id="PTHR33545">
    <property type="entry name" value="UPF0750 MEMBRANE PROTEIN YITT-RELATED"/>
    <property type="match status" value="1"/>
</dbReference>
<name>A0A1D3TTB0_9FIRM</name>
<evidence type="ECO:0000313" key="8">
    <source>
        <dbReference type="EMBL" id="SCP97171.1"/>
    </source>
</evidence>
<keyword evidence="9" id="KW-1185">Reference proteome</keyword>
<feature type="transmembrane region" description="Helical" evidence="6">
    <location>
        <begin position="82"/>
        <end position="100"/>
    </location>
</feature>
<dbReference type="PANTHER" id="PTHR33545:SF3">
    <property type="entry name" value="UPF0750 MEMBRANE PROTEIN YQFU"/>
    <property type="match status" value="1"/>
</dbReference>
<gene>
    <name evidence="8" type="ORF">SAMN05421730_10096</name>
</gene>
<organism evidence="8 9">
    <name type="scientific">Anaerobium acetethylicum</name>
    <dbReference type="NCBI Taxonomy" id="1619234"/>
    <lineage>
        <taxon>Bacteria</taxon>
        <taxon>Bacillati</taxon>
        <taxon>Bacillota</taxon>
        <taxon>Clostridia</taxon>
        <taxon>Lachnospirales</taxon>
        <taxon>Lachnospiraceae</taxon>
        <taxon>Anaerobium</taxon>
    </lineage>
</organism>
<accession>A0A1D3TTB0</accession>
<evidence type="ECO:0000256" key="5">
    <source>
        <dbReference type="ARBA" id="ARBA00023136"/>
    </source>
</evidence>
<evidence type="ECO:0000256" key="3">
    <source>
        <dbReference type="ARBA" id="ARBA00022692"/>
    </source>
</evidence>
<feature type="domain" description="DUF2179" evidence="7">
    <location>
        <begin position="195"/>
        <end position="249"/>
    </location>
</feature>
<dbReference type="Gene3D" id="3.30.70.120">
    <property type="match status" value="1"/>
</dbReference>
<dbReference type="PIRSF" id="PIRSF006483">
    <property type="entry name" value="Membrane_protein_YitT"/>
    <property type="match status" value="1"/>
</dbReference>
<dbReference type="InterPro" id="IPR019264">
    <property type="entry name" value="DUF2179"/>
</dbReference>
<feature type="transmembrane region" description="Helical" evidence="6">
    <location>
        <begin position="52"/>
        <end position="70"/>
    </location>
</feature>
<feature type="transmembrane region" description="Helical" evidence="6">
    <location>
        <begin position="120"/>
        <end position="143"/>
    </location>
</feature>
<comment type="subcellular location">
    <subcellularLocation>
        <location evidence="1">Cell membrane</location>
        <topology evidence="1">Multi-pass membrane protein</topology>
    </subcellularLocation>
</comment>
<keyword evidence="3 6" id="KW-0812">Transmembrane</keyword>
<evidence type="ECO:0000256" key="6">
    <source>
        <dbReference type="SAM" id="Phobius"/>
    </source>
</evidence>
<keyword evidence="4 6" id="KW-1133">Transmembrane helix</keyword>
<dbReference type="InterPro" id="IPR003740">
    <property type="entry name" value="YitT"/>
</dbReference>
<dbReference type="InterPro" id="IPR051461">
    <property type="entry name" value="UPF0750_membrane"/>
</dbReference>
<protein>
    <submittedName>
        <fullName evidence="8">Uncharacterized membrane-anchored protein YitT, contains DUF161 and DUF2179 domains</fullName>
    </submittedName>
</protein>
<evidence type="ECO:0000256" key="4">
    <source>
        <dbReference type="ARBA" id="ARBA00022989"/>
    </source>
</evidence>
<dbReference type="Proteomes" id="UP000199315">
    <property type="component" value="Unassembled WGS sequence"/>
</dbReference>
<dbReference type="GO" id="GO:0005886">
    <property type="term" value="C:plasma membrane"/>
    <property type="evidence" value="ECO:0007669"/>
    <property type="project" value="UniProtKB-SubCell"/>
</dbReference>
<dbReference type="Pfam" id="PF10035">
    <property type="entry name" value="DUF2179"/>
    <property type="match status" value="1"/>
</dbReference>
<dbReference type="EMBL" id="FMKA01000009">
    <property type="protein sequence ID" value="SCP97171.1"/>
    <property type="molecule type" value="Genomic_DNA"/>
</dbReference>
<proteinExistence type="predicted"/>
<dbReference type="CDD" id="cd16380">
    <property type="entry name" value="YitT_C"/>
    <property type="match status" value="1"/>
</dbReference>
<evidence type="ECO:0000313" key="9">
    <source>
        <dbReference type="Proteomes" id="UP000199315"/>
    </source>
</evidence>
<evidence type="ECO:0000256" key="1">
    <source>
        <dbReference type="ARBA" id="ARBA00004651"/>
    </source>
</evidence>
<dbReference type="AlphaFoldDB" id="A0A1D3TTB0"/>
<reference evidence="8 9" key="1">
    <citation type="submission" date="2016-09" db="EMBL/GenBank/DDBJ databases">
        <authorList>
            <person name="Capua I."/>
            <person name="De Benedictis P."/>
            <person name="Joannis T."/>
            <person name="Lombin L.H."/>
            <person name="Cattoli G."/>
        </authorList>
    </citation>
    <scope>NUCLEOTIDE SEQUENCE [LARGE SCALE GENOMIC DNA]</scope>
    <source>
        <strain evidence="8 9">GluBS11</strain>
    </source>
</reference>
<evidence type="ECO:0000256" key="2">
    <source>
        <dbReference type="ARBA" id="ARBA00022475"/>
    </source>
</evidence>
<dbReference type="Pfam" id="PF02588">
    <property type="entry name" value="YitT_membrane"/>
    <property type="match status" value="1"/>
</dbReference>
<keyword evidence="5 6" id="KW-0472">Membrane</keyword>
<keyword evidence="2" id="KW-1003">Cell membrane</keyword>
<dbReference type="STRING" id="1619234.SAMN05421730_10096"/>
<dbReference type="InterPro" id="IPR015867">
    <property type="entry name" value="N-reg_PII/ATP_PRibTrfase_C"/>
</dbReference>
<sequence length="258" mass="28301">MEVFLVPNNIIDGGIIGISIISSHLTKWPLGIFVVVLNLPFLVFGYKQIGKTFVFSSLFSIISLSLLTFLFHHRAVVTNDVLLAAVFGGLILGIGVGLIIRSSGSLDGTEMVAIVVSKKIPFSVGEIVMFFNLFILSSAGLVFGWDRAMYSFLAYFIAFKTIDITIEGLDEDKAAIIISDHPDEIADAIMARLGRGVTYMEGRGGFSKDKKVILYSVITRLEVAKLKAIIHEKDPQAFLTISDVYEVMGGKHKKRAIH</sequence>